<accession>A0A0F9PXG0</accession>
<organism evidence="5">
    <name type="scientific">marine sediment metagenome</name>
    <dbReference type="NCBI Taxonomy" id="412755"/>
    <lineage>
        <taxon>unclassified sequences</taxon>
        <taxon>metagenomes</taxon>
        <taxon>ecological metagenomes</taxon>
    </lineage>
</organism>
<feature type="domain" description="ABC transporter" evidence="4">
    <location>
        <begin position="6"/>
        <end position="253"/>
    </location>
</feature>
<dbReference type="CDD" id="cd03257">
    <property type="entry name" value="ABC_NikE_OppD_transporters"/>
    <property type="match status" value="1"/>
</dbReference>
<dbReference type="InterPro" id="IPR003593">
    <property type="entry name" value="AAA+_ATPase"/>
</dbReference>
<dbReference type="PROSITE" id="PS50893">
    <property type="entry name" value="ABC_TRANSPORTER_2"/>
    <property type="match status" value="1"/>
</dbReference>
<keyword evidence="3" id="KW-0067">ATP-binding</keyword>
<evidence type="ECO:0000259" key="4">
    <source>
        <dbReference type="PROSITE" id="PS50893"/>
    </source>
</evidence>
<proteinExistence type="predicted"/>
<dbReference type="PROSITE" id="PS00211">
    <property type="entry name" value="ABC_TRANSPORTER_1"/>
    <property type="match status" value="1"/>
</dbReference>
<dbReference type="PANTHER" id="PTHR43230:SF3">
    <property type="entry name" value="ABC-TYPE DIPEPTIDE_OLIGOPEPTIDE TRANSPORT SYSTEM, ATPASE COMPONENT"/>
    <property type="match status" value="1"/>
</dbReference>
<dbReference type="Pfam" id="PF00005">
    <property type="entry name" value="ABC_tran"/>
    <property type="match status" value="1"/>
</dbReference>
<dbReference type="Gene3D" id="3.40.50.300">
    <property type="entry name" value="P-loop containing nucleotide triphosphate hydrolases"/>
    <property type="match status" value="1"/>
</dbReference>
<keyword evidence="1" id="KW-0813">Transport</keyword>
<dbReference type="InterPro" id="IPR013563">
    <property type="entry name" value="Oligopep_ABC_C"/>
</dbReference>
<name>A0A0F9PXG0_9ZZZZ</name>
<reference evidence="5" key="1">
    <citation type="journal article" date="2015" name="Nature">
        <title>Complex archaea that bridge the gap between prokaryotes and eukaryotes.</title>
        <authorList>
            <person name="Spang A."/>
            <person name="Saw J.H."/>
            <person name="Jorgensen S.L."/>
            <person name="Zaremba-Niedzwiedzka K."/>
            <person name="Martijn J."/>
            <person name="Lind A.E."/>
            <person name="van Eijk R."/>
            <person name="Schleper C."/>
            <person name="Guy L."/>
            <person name="Ettema T.J."/>
        </authorList>
    </citation>
    <scope>NUCLEOTIDE SEQUENCE</scope>
</reference>
<dbReference type="InterPro" id="IPR003439">
    <property type="entry name" value="ABC_transporter-like_ATP-bd"/>
</dbReference>
<dbReference type="EMBL" id="LAZR01001976">
    <property type="protein sequence ID" value="KKN36290.1"/>
    <property type="molecule type" value="Genomic_DNA"/>
</dbReference>
<evidence type="ECO:0000313" key="5">
    <source>
        <dbReference type="EMBL" id="KKN36290.1"/>
    </source>
</evidence>
<gene>
    <name evidence="5" type="ORF">LCGC14_0775120</name>
</gene>
<evidence type="ECO:0000256" key="3">
    <source>
        <dbReference type="ARBA" id="ARBA00022840"/>
    </source>
</evidence>
<dbReference type="Pfam" id="PF08352">
    <property type="entry name" value="oligo_HPY"/>
    <property type="match status" value="1"/>
</dbReference>
<dbReference type="InterPro" id="IPR027417">
    <property type="entry name" value="P-loop_NTPase"/>
</dbReference>
<comment type="caution">
    <text evidence="5">The sequence shown here is derived from an EMBL/GenBank/DDBJ whole genome shotgun (WGS) entry which is preliminary data.</text>
</comment>
<keyword evidence="2" id="KW-0547">Nucleotide-binding</keyword>
<dbReference type="GO" id="GO:0005524">
    <property type="term" value="F:ATP binding"/>
    <property type="evidence" value="ECO:0007669"/>
    <property type="project" value="UniProtKB-KW"/>
</dbReference>
<evidence type="ECO:0000256" key="2">
    <source>
        <dbReference type="ARBA" id="ARBA00022741"/>
    </source>
</evidence>
<dbReference type="AlphaFoldDB" id="A0A0F9PXG0"/>
<dbReference type="GO" id="GO:0015833">
    <property type="term" value="P:peptide transport"/>
    <property type="evidence" value="ECO:0007669"/>
    <property type="project" value="InterPro"/>
</dbReference>
<sequence>MKKEILVIQDLSKKYKSGLLRSKETIGCDNVSFKLNSGEIVSLVGESGSGKTTVANLILRFIQPTEGKIFYEGKEIHDIPTKDYYKNIQGIFQDPYSSFNYFYRIEHMLNQTFKYTLKGLANKRKALEAALNIVGLNTDDILGRFPHQISGGQLQRVLIARALLFKPKLIIADEPTSMIDSSSRADILNLFKELVEGTTYTEGISIIFISHDLGQAQYISERVLIMKEGSIVEQGLTEEVFLNPDHPYTKNLLACCPSIYRKWELD</sequence>
<evidence type="ECO:0000256" key="1">
    <source>
        <dbReference type="ARBA" id="ARBA00022448"/>
    </source>
</evidence>
<dbReference type="GO" id="GO:0016887">
    <property type="term" value="F:ATP hydrolysis activity"/>
    <property type="evidence" value="ECO:0007669"/>
    <property type="project" value="InterPro"/>
</dbReference>
<dbReference type="InterPro" id="IPR017871">
    <property type="entry name" value="ABC_transporter-like_CS"/>
</dbReference>
<dbReference type="PANTHER" id="PTHR43230">
    <property type="entry name" value="ABC-TYPE DIPEPTIDE/OLIGOPEPTIDE TRANSPORT SYSTEM, ATPASE COMPONENT"/>
    <property type="match status" value="1"/>
</dbReference>
<dbReference type="SMART" id="SM00382">
    <property type="entry name" value="AAA"/>
    <property type="match status" value="1"/>
</dbReference>
<protein>
    <recommendedName>
        <fullName evidence="4">ABC transporter domain-containing protein</fullName>
    </recommendedName>
</protein>
<dbReference type="SUPFAM" id="SSF52540">
    <property type="entry name" value="P-loop containing nucleoside triphosphate hydrolases"/>
    <property type="match status" value="1"/>
</dbReference>